<organism evidence="3 4">
    <name type="scientific">Gibberella moniliformis (strain M3125 / FGSC 7600)</name>
    <name type="common">Maize ear and stalk rot fungus</name>
    <name type="synonym">Fusarium verticillioides</name>
    <dbReference type="NCBI Taxonomy" id="334819"/>
    <lineage>
        <taxon>Eukaryota</taxon>
        <taxon>Fungi</taxon>
        <taxon>Dikarya</taxon>
        <taxon>Ascomycota</taxon>
        <taxon>Pezizomycotina</taxon>
        <taxon>Sordariomycetes</taxon>
        <taxon>Hypocreomycetidae</taxon>
        <taxon>Hypocreales</taxon>
        <taxon>Nectriaceae</taxon>
        <taxon>Fusarium</taxon>
        <taxon>Fusarium fujikuroi species complex</taxon>
    </lineage>
</organism>
<evidence type="ECO:0000313" key="3">
    <source>
        <dbReference type="EMBL" id="EWG51002.1"/>
    </source>
</evidence>
<dbReference type="AlphaFoldDB" id="W7N2R7"/>
<keyword evidence="4" id="KW-1185">Reference proteome</keyword>
<dbReference type="InterPro" id="IPR031348">
    <property type="entry name" value="PigL_N"/>
</dbReference>
<reference evidence="3 4" key="1">
    <citation type="journal article" date="2010" name="Nature">
        <title>Comparative genomics reveals mobile pathogenicity chromosomes in Fusarium.</title>
        <authorList>
            <person name="Ma L.J."/>
            <person name="van der Does H.C."/>
            <person name="Borkovich K.A."/>
            <person name="Coleman J.J."/>
            <person name="Daboussi M.J."/>
            <person name="Di Pietro A."/>
            <person name="Dufresne M."/>
            <person name="Freitag M."/>
            <person name="Grabherr M."/>
            <person name="Henrissat B."/>
            <person name="Houterman P.M."/>
            <person name="Kang S."/>
            <person name="Shim W.B."/>
            <person name="Woloshuk C."/>
            <person name="Xie X."/>
            <person name="Xu J.R."/>
            <person name="Antoniw J."/>
            <person name="Baker S.E."/>
            <person name="Bluhm B.H."/>
            <person name="Breakspear A."/>
            <person name="Brown D.W."/>
            <person name="Butchko R.A."/>
            <person name="Chapman S."/>
            <person name="Coulson R."/>
            <person name="Coutinho P.M."/>
            <person name="Danchin E.G."/>
            <person name="Diener A."/>
            <person name="Gale L.R."/>
            <person name="Gardiner D.M."/>
            <person name="Goff S."/>
            <person name="Hammond-Kosack K.E."/>
            <person name="Hilburn K."/>
            <person name="Hua-Van A."/>
            <person name="Jonkers W."/>
            <person name="Kazan K."/>
            <person name="Kodira C.D."/>
            <person name="Koehrsen M."/>
            <person name="Kumar L."/>
            <person name="Lee Y.H."/>
            <person name="Li L."/>
            <person name="Manners J.M."/>
            <person name="Miranda-Saavedra D."/>
            <person name="Mukherjee M."/>
            <person name="Park G."/>
            <person name="Park J."/>
            <person name="Park S.Y."/>
            <person name="Proctor R.H."/>
            <person name="Regev A."/>
            <person name="Ruiz-Roldan M.C."/>
            <person name="Sain D."/>
            <person name="Sakthikumar S."/>
            <person name="Sykes S."/>
            <person name="Schwartz D.C."/>
            <person name="Turgeon B.G."/>
            <person name="Wapinski I."/>
            <person name="Yoder O."/>
            <person name="Young S."/>
            <person name="Zeng Q."/>
            <person name="Zhou S."/>
            <person name="Galagan J."/>
            <person name="Cuomo C.A."/>
            <person name="Kistler H.C."/>
            <person name="Rep M."/>
        </authorList>
    </citation>
    <scope>NUCLEOTIDE SEQUENCE [LARGE SCALE GENOMIC DNA]</scope>
    <source>
        <strain evidence="4">M3125 / FGSC 7600</strain>
    </source>
</reference>
<evidence type="ECO:0000313" key="4">
    <source>
        <dbReference type="Proteomes" id="UP000009096"/>
    </source>
</evidence>
<dbReference type="EMBL" id="CM000586">
    <property type="protein sequence ID" value="EWG51002.1"/>
    <property type="molecule type" value="Genomic_DNA"/>
</dbReference>
<gene>
    <name evidence="3" type="ORF">FVEG_16724</name>
</gene>
<dbReference type="VEuPathDB" id="FungiDB:FVEG_16724"/>
<feature type="coiled-coil region" evidence="1">
    <location>
        <begin position="189"/>
        <end position="249"/>
    </location>
</feature>
<dbReference type="Proteomes" id="UP000009096">
    <property type="component" value="Chromosome 9"/>
</dbReference>
<accession>W7N2R7</accession>
<dbReference type="KEGG" id="fvr:FVEG_16724"/>
<protein>
    <recommendedName>
        <fullName evidence="2">Azaphilone pigments biosynthesis cluster protein L N-terminal domain-containing protein</fullName>
    </recommendedName>
</protein>
<name>W7N2R7_GIBM7</name>
<feature type="domain" description="Azaphilone pigments biosynthesis cluster protein L N-terminal" evidence="2">
    <location>
        <begin position="3"/>
        <end position="190"/>
    </location>
</feature>
<dbReference type="EMBL" id="DS022255">
    <property type="protein sequence ID" value="EWG51002.1"/>
    <property type="molecule type" value="Genomic_DNA"/>
</dbReference>
<dbReference type="Pfam" id="PF17111">
    <property type="entry name" value="PigL_N"/>
    <property type="match status" value="1"/>
</dbReference>
<proteinExistence type="predicted"/>
<evidence type="ECO:0000259" key="2">
    <source>
        <dbReference type="Pfam" id="PF17111"/>
    </source>
</evidence>
<sequence>MSDPLSVAGSAVGIISLGIQVCQGLISYIQSLKGQDQDIQDSLNEVQTIISILYSLKGILPKIDKSSAETPALRRCLAESEAKLREFQQFSLKLRGAESTDHDVLRKMDSARRALLYPLREGKLKSLCQSLKGLLQNLSLGLDLTSLDIVAGIHTNVEDLGNAFKDQGANVAKISDQLQLLDNSMESCYKDLKTEISQAQMFAQDLRQKIGGQLTLIKTDVGSLLSINRRQQEDINECFMKALDELKQQKNFENELIRTTLNSVKGYG</sequence>
<dbReference type="OrthoDB" id="1577640at2759"/>
<dbReference type="RefSeq" id="XP_018757193.1">
    <property type="nucleotide sequence ID" value="XM_018905965.1"/>
</dbReference>
<evidence type="ECO:0000256" key="1">
    <source>
        <dbReference type="SAM" id="Coils"/>
    </source>
</evidence>
<dbReference type="GeneID" id="30073600"/>
<keyword evidence="1" id="KW-0175">Coiled coil</keyword>